<dbReference type="Pfam" id="PF13480">
    <property type="entry name" value="Acetyltransf_6"/>
    <property type="match status" value="1"/>
</dbReference>
<dbReference type="Proteomes" id="UP000326553">
    <property type="component" value="Chromosome"/>
</dbReference>
<feature type="compositionally biased region" description="Basic residues" evidence="1">
    <location>
        <begin position="1"/>
        <end position="11"/>
    </location>
</feature>
<keyword evidence="3" id="KW-0808">Transferase</keyword>
<feature type="compositionally biased region" description="Basic residues" evidence="1">
    <location>
        <begin position="21"/>
        <end position="48"/>
    </location>
</feature>
<dbReference type="InterPro" id="IPR016181">
    <property type="entry name" value="Acyl_CoA_acyltransferase"/>
</dbReference>
<evidence type="ECO:0000256" key="1">
    <source>
        <dbReference type="SAM" id="MobiDB-lite"/>
    </source>
</evidence>
<evidence type="ECO:0000313" key="3">
    <source>
        <dbReference type="EMBL" id="QEV19277.1"/>
    </source>
</evidence>
<gene>
    <name evidence="3" type="ORF">CP975_18800</name>
</gene>
<dbReference type="GO" id="GO:0016740">
    <property type="term" value="F:transferase activity"/>
    <property type="evidence" value="ECO:0007669"/>
    <property type="project" value="UniProtKB-KW"/>
</dbReference>
<name>A0A5J6HQB7_STRAD</name>
<dbReference type="Gene3D" id="3.40.630.30">
    <property type="match status" value="1"/>
</dbReference>
<protein>
    <submittedName>
        <fullName evidence="3">GNAT family N-acetyltransferase</fullName>
    </submittedName>
</protein>
<dbReference type="SUPFAM" id="SSF55729">
    <property type="entry name" value="Acyl-CoA N-acyltransferases (Nat)"/>
    <property type="match status" value="1"/>
</dbReference>
<reference evidence="3 4" key="1">
    <citation type="submission" date="2017-09" db="EMBL/GenBank/DDBJ databases">
        <authorList>
            <person name="Lee N."/>
            <person name="Cho B.-K."/>
        </authorList>
    </citation>
    <scope>NUCLEOTIDE SEQUENCE [LARGE SCALE GENOMIC DNA]</scope>
    <source>
        <strain evidence="3 4">ATCC 12461</strain>
    </source>
</reference>
<organism evidence="3 4">
    <name type="scientific">Streptomyces alboniger</name>
    <dbReference type="NCBI Taxonomy" id="132473"/>
    <lineage>
        <taxon>Bacteria</taxon>
        <taxon>Bacillati</taxon>
        <taxon>Actinomycetota</taxon>
        <taxon>Actinomycetes</taxon>
        <taxon>Kitasatosporales</taxon>
        <taxon>Streptomycetaceae</taxon>
        <taxon>Streptomyces</taxon>
        <taxon>Streptomyces aurantiacus group</taxon>
    </lineage>
</organism>
<evidence type="ECO:0000259" key="2">
    <source>
        <dbReference type="Pfam" id="PF13480"/>
    </source>
</evidence>
<feature type="region of interest" description="Disordered" evidence="1">
    <location>
        <begin position="1"/>
        <end position="53"/>
    </location>
</feature>
<proteinExistence type="predicted"/>
<feature type="domain" description="BioF2-like acetyltransferase" evidence="2">
    <location>
        <begin position="224"/>
        <end position="370"/>
    </location>
</feature>
<dbReference type="EMBL" id="CP023695">
    <property type="protein sequence ID" value="QEV19277.1"/>
    <property type="molecule type" value="Genomic_DNA"/>
</dbReference>
<dbReference type="KEGG" id="salw:CP975_18800"/>
<dbReference type="InterPro" id="IPR038740">
    <property type="entry name" value="BioF2-like_GNAT_dom"/>
</dbReference>
<keyword evidence="4" id="KW-1185">Reference proteome</keyword>
<accession>A0A5J6HQB7</accession>
<evidence type="ECO:0000313" key="4">
    <source>
        <dbReference type="Proteomes" id="UP000326553"/>
    </source>
</evidence>
<dbReference type="AlphaFoldDB" id="A0A5J6HQB7"/>
<dbReference type="OrthoDB" id="3452668at2"/>
<sequence length="425" mass="47835">MRGRPARRPRPPRTPTGPRGGGRRGLRSRPHVRPRVRPHVRPRQKRRPVSTATGTGLLVRTRLCVDEREFEALAEPWGRLHRACEAATPFQSHAWLSSWWRSYGRPGRLRVLLVRQGDRLIAAAPLMRVHRPLPALKPLGGPISDFADVLVDGAAREAATEALVAGLTELAGTALIDFGEVRPGACVEGVHARWPGPKRTLADSPCLELPALPMEELLKRLPTSRAQRTRAKMRKLTKLGVESRIVPADEVDASVRTLLRLHQLQWRGRKVTSEHLRPRFREHLLRSMRPMVAAGEAVMTEFRLDGEVVAADLTLLSGTLAGGYLYGAHPRLRERKVDVATMLLDACTRHTGGEQRRALSLLRGDEPYKHHWRPEPVTNQRFLLARRRTAPLLRAAVWDASARRWTKERVRERREARRGDGAATT</sequence>